<evidence type="ECO:0000313" key="11">
    <source>
        <dbReference type="EMBL" id="KEQ72731.1"/>
    </source>
</evidence>
<organism evidence="11 12">
    <name type="scientific">Aureobasidium namibiae CBS 147.97</name>
    <dbReference type="NCBI Taxonomy" id="1043004"/>
    <lineage>
        <taxon>Eukaryota</taxon>
        <taxon>Fungi</taxon>
        <taxon>Dikarya</taxon>
        <taxon>Ascomycota</taxon>
        <taxon>Pezizomycotina</taxon>
        <taxon>Dothideomycetes</taxon>
        <taxon>Dothideomycetidae</taxon>
        <taxon>Dothideales</taxon>
        <taxon>Saccotheciaceae</taxon>
        <taxon>Aureobasidium</taxon>
    </lineage>
</organism>
<dbReference type="GO" id="GO:0032259">
    <property type="term" value="P:methylation"/>
    <property type="evidence" value="ECO:0007669"/>
    <property type="project" value="UniProtKB-KW"/>
</dbReference>
<dbReference type="SUPFAM" id="SSF111278">
    <property type="entry name" value="SSo0622-like"/>
    <property type="match status" value="1"/>
</dbReference>
<reference evidence="11 12" key="1">
    <citation type="journal article" date="2014" name="BMC Genomics">
        <title>Genome sequencing of four Aureobasidium pullulans varieties: biotechnological potential, stress tolerance, and description of new species.</title>
        <authorList>
            <person name="Gostin Ar C."/>
            <person name="Ohm R.A."/>
            <person name="Kogej T."/>
            <person name="Sonjak S."/>
            <person name="Turk M."/>
            <person name="Zajc J."/>
            <person name="Zalar P."/>
            <person name="Grube M."/>
            <person name="Sun H."/>
            <person name="Han J."/>
            <person name="Sharma A."/>
            <person name="Chiniquy J."/>
            <person name="Ngan C.Y."/>
            <person name="Lipzen A."/>
            <person name="Barry K."/>
            <person name="Grigoriev I.V."/>
            <person name="Gunde-Cimerman N."/>
        </authorList>
    </citation>
    <scope>NUCLEOTIDE SEQUENCE [LARGE SCALE GENOMIC DNA]</scope>
    <source>
        <strain evidence="11 12">CBS 147.97</strain>
    </source>
</reference>
<dbReference type="PANTHER" id="PTHR48418:SF1">
    <property type="entry name" value="TRNA WYBUTOSINE-SYNTHESIZING PROTEIN 3"/>
    <property type="match status" value="1"/>
</dbReference>
<dbReference type="HOGENOM" id="CLU_047426_0_1_1"/>
<feature type="region of interest" description="Disordered" evidence="9">
    <location>
        <begin position="247"/>
        <end position="287"/>
    </location>
</feature>
<evidence type="ECO:0000256" key="5">
    <source>
        <dbReference type="ARBA" id="ARBA00022691"/>
    </source>
</evidence>
<keyword evidence="5" id="KW-0949">S-adenosyl-L-methionine</keyword>
<keyword evidence="3" id="KW-0489">Methyltransferase</keyword>
<keyword evidence="4" id="KW-0808">Transferase</keyword>
<comment type="similarity">
    <text evidence="1">Belongs to the TYW3 family.</text>
</comment>
<evidence type="ECO:0000256" key="8">
    <source>
        <dbReference type="ARBA" id="ARBA00049202"/>
    </source>
</evidence>
<dbReference type="STRING" id="1043004.A0A074XDN3"/>
<dbReference type="Proteomes" id="UP000027730">
    <property type="component" value="Unassembled WGS sequence"/>
</dbReference>
<name>A0A074XDN3_9PEZI</name>
<gene>
    <name evidence="11" type="ORF">M436DRAFT_47898</name>
</gene>
<dbReference type="AlphaFoldDB" id="A0A074XDN3"/>
<feature type="domain" description="tRNA wybutosine-synthesizing protein" evidence="10">
    <location>
        <begin position="8"/>
        <end position="242"/>
    </location>
</feature>
<dbReference type="RefSeq" id="XP_013427108.1">
    <property type="nucleotide sequence ID" value="XM_013571654.1"/>
</dbReference>
<proteinExistence type="inferred from homology"/>
<dbReference type="Pfam" id="PF02676">
    <property type="entry name" value="TYW3"/>
    <property type="match status" value="1"/>
</dbReference>
<comment type="catalytic activity">
    <reaction evidence="8">
        <text>4-demethyl-7-[(3S)-3-amino-3-carboxypropyl]wyosine(37) in tRNA(Phe) + S-adenosyl-L-methionine = 7-[(3S)-3-amino-3-carboxypropyl]wyosine(37) in tRNA(Phe) + S-adenosyl-L-homocysteine + H(+)</text>
        <dbReference type="Rhea" id="RHEA:36635"/>
        <dbReference type="Rhea" id="RHEA-COMP:10378"/>
        <dbReference type="Rhea" id="RHEA-COMP:10379"/>
        <dbReference type="ChEBI" id="CHEBI:15378"/>
        <dbReference type="ChEBI" id="CHEBI:57856"/>
        <dbReference type="ChEBI" id="CHEBI:59789"/>
        <dbReference type="ChEBI" id="CHEBI:73543"/>
        <dbReference type="ChEBI" id="CHEBI:73550"/>
        <dbReference type="EC" id="2.1.1.282"/>
    </reaction>
</comment>
<dbReference type="GO" id="GO:0008033">
    <property type="term" value="P:tRNA processing"/>
    <property type="evidence" value="ECO:0007669"/>
    <property type="project" value="UniProtKB-KW"/>
</dbReference>
<evidence type="ECO:0000259" key="10">
    <source>
        <dbReference type="Pfam" id="PF02676"/>
    </source>
</evidence>
<dbReference type="InterPro" id="IPR036602">
    <property type="entry name" value="tRNA_yW-synthesising-like_sf"/>
</dbReference>
<evidence type="ECO:0000313" key="12">
    <source>
        <dbReference type="Proteomes" id="UP000027730"/>
    </source>
</evidence>
<dbReference type="EMBL" id="KL584710">
    <property type="protein sequence ID" value="KEQ72731.1"/>
    <property type="molecule type" value="Genomic_DNA"/>
</dbReference>
<evidence type="ECO:0000256" key="9">
    <source>
        <dbReference type="SAM" id="MobiDB-lite"/>
    </source>
</evidence>
<protein>
    <recommendedName>
        <fullName evidence="2">tRNA(Phe) 7-[(3-amino-3-carboxypropyl)-4-demethylwyosine(37)-N(4)]-methyltransferase</fullName>
        <ecNumber evidence="2">2.1.1.282</ecNumber>
    </recommendedName>
    <alternativeName>
        <fullName evidence="7">tRNA(Phe) 7-((3-amino-3-carboxypropyl)-4-demethylwyosine(37)-N(4))-methyltransferase</fullName>
    </alternativeName>
</protein>
<evidence type="ECO:0000256" key="7">
    <source>
        <dbReference type="ARBA" id="ARBA00030554"/>
    </source>
</evidence>
<dbReference type="OrthoDB" id="263283at2759"/>
<dbReference type="PANTHER" id="PTHR48418">
    <property type="entry name" value="TRNA WYBUTOSINE-SYNTHESIZING PROTEIN 3"/>
    <property type="match status" value="1"/>
</dbReference>
<keyword evidence="12" id="KW-1185">Reference proteome</keyword>
<accession>A0A074XDN3</accession>
<evidence type="ECO:0000256" key="4">
    <source>
        <dbReference type="ARBA" id="ARBA00022679"/>
    </source>
</evidence>
<dbReference type="InterPro" id="IPR003827">
    <property type="entry name" value="tRNA_yW-synthesising"/>
</dbReference>
<evidence type="ECO:0000256" key="6">
    <source>
        <dbReference type="ARBA" id="ARBA00022694"/>
    </source>
</evidence>
<evidence type="ECO:0000256" key="3">
    <source>
        <dbReference type="ARBA" id="ARBA00022603"/>
    </source>
</evidence>
<sequence length="287" mass="31580">MTLGFTAQKTKLLQRLTAPNASNTNHSSKEGVDVGIRSLVDEINKIDTLATTSSCAGRVVVYLEGSNSSSSPSHRDDDMGISGLAITTEGVCDQSLFVSHDPLPLSGKRPVAPMLGLSDHTNLGVPSSIEDVRWVRCKFEPMMLQVLCSSLESAHKVNTAAYQSGFTESGISSISTDNLRTSTAMVAIRTTSLAFDSVIGYEGTDGKLIPMVTEAYMRVLVELCNERFRKNKERTEAFRETLFESFKPQQSQFSGPSAWEPIEQRRARMREDGIRRQAETDAQRTMD</sequence>
<dbReference type="Gene3D" id="3.30.1960.10">
    <property type="entry name" value="tRNA wybutosine-synthesizing-like"/>
    <property type="match status" value="1"/>
</dbReference>
<keyword evidence="6" id="KW-0819">tRNA processing</keyword>
<feature type="compositionally biased region" description="Basic and acidic residues" evidence="9">
    <location>
        <begin position="262"/>
        <end position="287"/>
    </location>
</feature>
<dbReference type="EC" id="2.1.1.282" evidence="2"/>
<dbReference type="GO" id="GO:0008168">
    <property type="term" value="F:methyltransferase activity"/>
    <property type="evidence" value="ECO:0007669"/>
    <property type="project" value="UniProtKB-KW"/>
</dbReference>
<evidence type="ECO:0000256" key="1">
    <source>
        <dbReference type="ARBA" id="ARBA00008569"/>
    </source>
</evidence>
<dbReference type="GeneID" id="25410780"/>
<evidence type="ECO:0000256" key="2">
    <source>
        <dbReference type="ARBA" id="ARBA00012750"/>
    </source>
</evidence>